<reference evidence="2" key="1">
    <citation type="journal article" date="2014" name="Soil Biol. Biochem.">
        <title>Structure and function of bacterial communities in ageing soils: Insights from the Mendocino ecological staircase.</title>
        <authorList>
            <person name="Uroz S."/>
            <person name="Tech J.J."/>
            <person name="Sawaya N.A."/>
            <person name="Frey-Klett P."/>
            <person name="Leveau J.H.J."/>
        </authorList>
    </citation>
    <scope>NUCLEOTIDE SEQUENCE [LARGE SCALE GENOMIC DNA]</scope>
    <source>
        <strain evidence="2">Cal35</strain>
    </source>
</reference>
<gene>
    <name evidence="1" type="ORF">LT85_0747</name>
</gene>
<sequence length="96" mass="10861">MSDKQLKQKSVAVINAALKLYRGPAYVSPPKKVVGYADYQKLTRHQIDQGVISLVHACNLSGGSVEDMDLYKLVRTYLWHREARAEINAVVRRYGL</sequence>
<dbReference type="OrthoDB" id="9155566at2"/>
<accession>A0A0A1FAL1</accession>
<evidence type="ECO:0000313" key="1">
    <source>
        <dbReference type="EMBL" id="AIY39907.1"/>
    </source>
</evidence>
<evidence type="ECO:0000313" key="2">
    <source>
        <dbReference type="Proteomes" id="UP000030302"/>
    </source>
</evidence>
<dbReference type="RefSeq" id="WP_038485453.1">
    <property type="nucleotide sequence ID" value="NZ_CP009962.1"/>
</dbReference>
<dbReference type="AlphaFoldDB" id="A0A0A1FAL1"/>
<keyword evidence="2" id="KW-1185">Reference proteome</keyword>
<organism evidence="1 2">
    <name type="scientific">Collimonas arenae</name>
    <dbReference type="NCBI Taxonomy" id="279058"/>
    <lineage>
        <taxon>Bacteria</taxon>
        <taxon>Pseudomonadati</taxon>
        <taxon>Pseudomonadota</taxon>
        <taxon>Betaproteobacteria</taxon>
        <taxon>Burkholderiales</taxon>
        <taxon>Oxalobacteraceae</taxon>
        <taxon>Collimonas</taxon>
    </lineage>
</organism>
<dbReference type="Proteomes" id="UP000030302">
    <property type="component" value="Chromosome"/>
</dbReference>
<dbReference type="KEGG" id="care:LT85_0747"/>
<dbReference type="EMBL" id="CP009962">
    <property type="protein sequence ID" value="AIY39907.1"/>
    <property type="molecule type" value="Genomic_DNA"/>
</dbReference>
<name>A0A0A1FAL1_9BURK</name>
<protein>
    <submittedName>
        <fullName evidence="1">Uncharacterized protein</fullName>
    </submittedName>
</protein>
<dbReference type="HOGENOM" id="CLU_2354897_0_0_4"/>
<proteinExistence type="predicted"/>